<dbReference type="EMBL" id="CP022540">
    <property type="protein sequence ID" value="ASP21236.1"/>
    <property type="molecule type" value="Genomic_DNA"/>
</dbReference>
<dbReference type="RefSeq" id="WP_094035175.1">
    <property type="nucleotide sequence ID" value="NZ_CP022540.1"/>
</dbReference>
<dbReference type="NCBIfam" id="NF009806">
    <property type="entry name" value="PRK13290.1"/>
    <property type="match status" value="1"/>
</dbReference>
<dbReference type="InterPro" id="IPR011051">
    <property type="entry name" value="RmlC_Cupin_sf"/>
</dbReference>
<comment type="catalytic activity">
    <reaction evidence="7">
        <text>(2S)-4-acetamido-2-aminobutanoate = L-ectoine + H2O</text>
        <dbReference type="Rhea" id="RHEA:17281"/>
        <dbReference type="ChEBI" id="CHEBI:15377"/>
        <dbReference type="ChEBI" id="CHEBI:58515"/>
        <dbReference type="ChEBI" id="CHEBI:58929"/>
        <dbReference type="EC" id="4.2.1.108"/>
    </reaction>
</comment>
<evidence type="ECO:0000256" key="5">
    <source>
        <dbReference type="ARBA" id="ARBA00023239"/>
    </source>
</evidence>
<proteinExistence type="inferred from homology"/>
<evidence type="ECO:0000313" key="8">
    <source>
        <dbReference type="EMBL" id="ASP21236.1"/>
    </source>
</evidence>
<dbReference type="KEGG" id="aht:ANTHELSMS3_02574"/>
<keyword evidence="5" id="KW-0456">Lyase</keyword>
<reference evidence="8 9" key="1">
    <citation type="submission" date="2017-07" db="EMBL/GenBank/DDBJ databases">
        <title>Genome Sequence of Antarctobacter heliothermus Strain SMS3 Isolated from a culture of the Diatom Skeletonema marinoi.</title>
        <authorList>
            <person name="Topel M."/>
            <person name="Pinder M.I.M."/>
            <person name="Johansson O.N."/>
            <person name="Kourtchenko O."/>
            <person name="Godhe A."/>
            <person name="Clarke A.K."/>
        </authorList>
    </citation>
    <scope>NUCLEOTIDE SEQUENCE [LARGE SCALE GENOMIC DNA]</scope>
    <source>
        <strain evidence="8 9">SMS3</strain>
    </source>
</reference>
<evidence type="ECO:0000256" key="3">
    <source>
        <dbReference type="ARBA" id="ARBA00013192"/>
    </source>
</evidence>
<comment type="pathway">
    <text evidence="1">Amine and polyamine biosynthesis; ectoine biosynthesis; L-ectoine from L-aspartate 4-semialdehyde: step 3/3.</text>
</comment>
<dbReference type="Pfam" id="PF06339">
    <property type="entry name" value="Ectoine_synth"/>
    <property type="match status" value="1"/>
</dbReference>
<comment type="similarity">
    <text evidence="2">Belongs to the ectoine synthase family.</text>
</comment>
<dbReference type="PANTHER" id="PTHR39289">
    <property type="match status" value="1"/>
</dbReference>
<dbReference type="PANTHER" id="PTHR39289:SF1">
    <property type="entry name" value="L-ECTOINE SYNTHASE"/>
    <property type="match status" value="1"/>
</dbReference>
<gene>
    <name evidence="8" type="ORF">ANTHELSMS3_02574</name>
</gene>
<dbReference type="GO" id="GO:0019491">
    <property type="term" value="P:ectoine biosynthetic process"/>
    <property type="evidence" value="ECO:0007669"/>
    <property type="project" value="UniProtKB-UniPathway"/>
</dbReference>
<name>A0A222E4W3_9RHOB</name>
<protein>
    <recommendedName>
        <fullName evidence="4">L-ectoine synthase</fullName>
        <ecNumber evidence="3">4.2.1.108</ecNumber>
    </recommendedName>
    <alternativeName>
        <fullName evidence="6">N-acetyldiaminobutyrate dehydratase</fullName>
    </alternativeName>
</protein>
<dbReference type="UniPathway" id="UPA00067">
    <property type="reaction ID" value="UER00123"/>
</dbReference>
<evidence type="ECO:0000256" key="4">
    <source>
        <dbReference type="ARBA" id="ARBA00019707"/>
    </source>
</evidence>
<keyword evidence="9" id="KW-1185">Reference proteome</keyword>
<dbReference type="OrthoDB" id="9801830at2"/>
<evidence type="ECO:0000256" key="7">
    <source>
        <dbReference type="ARBA" id="ARBA00048714"/>
    </source>
</evidence>
<dbReference type="AlphaFoldDB" id="A0A222E4W3"/>
<evidence type="ECO:0000256" key="1">
    <source>
        <dbReference type="ARBA" id="ARBA00005181"/>
    </source>
</evidence>
<dbReference type="SUPFAM" id="SSF51182">
    <property type="entry name" value="RmlC-like cupins"/>
    <property type="match status" value="1"/>
</dbReference>
<dbReference type="CDD" id="cd06978">
    <property type="entry name" value="cupin_EctC"/>
    <property type="match status" value="1"/>
</dbReference>
<dbReference type="GO" id="GO:0033990">
    <property type="term" value="F:ectoine synthase activity"/>
    <property type="evidence" value="ECO:0007669"/>
    <property type="project" value="UniProtKB-EC"/>
</dbReference>
<dbReference type="Gene3D" id="2.60.120.10">
    <property type="entry name" value="Jelly Rolls"/>
    <property type="match status" value="1"/>
</dbReference>
<dbReference type="EC" id="4.2.1.108" evidence="3"/>
<evidence type="ECO:0000313" key="9">
    <source>
        <dbReference type="Proteomes" id="UP000203589"/>
    </source>
</evidence>
<evidence type="ECO:0000256" key="2">
    <source>
        <dbReference type="ARBA" id="ARBA00009637"/>
    </source>
</evidence>
<sequence>MIVSHVDNIKGTDADASGPGWRSLRFGLKSDKLGFTMTETTIDAGVDHILWYKHHIEAVYVISGEGEIENFETEEIHPIKPGSFYALNDNDRHRFASFTEMKLICTFDPPLSGRETHDEDRSYLPDL</sequence>
<dbReference type="InterPro" id="IPR010462">
    <property type="entry name" value="Ectoine_synth"/>
</dbReference>
<dbReference type="Proteomes" id="UP000203589">
    <property type="component" value="Chromosome"/>
</dbReference>
<organism evidence="8 9">
    <name type="scientific">Antarctobacter heliothermus</name>
    <dbReference type="NCBI Taxonomy" id="74033"/>
    <lineage>
        <taxon>Bacteria</taxon>
        <taxon>Pseudomonadati</taxon>
        <taxon>Pseudomonadota</taxon>
        <taxon>Alphaproteobacteria</taxon>
        <taxon>Rhodobacterales</taxon>
        <taxon>Roseobacteraceae</taxon>
        <taxon>Antarctobacter</taxon>
    </lineage>
</organism>
<evidence type="ECO:0000256" key="6">
    <source>
        <dbReference type="ARBA" id="ARBA00033271"/>
    </source>
</evidence>
<accession>A0A222E4W3</accession>
<dbReference type="InterPro" id="IPR014710">
    <property type="entry name" value="RmlC-like_jellyroll"/>
</dbReference>